<dbReference type="Pfam" id="PF04326">
    <property type="entry name" value="SLFN_AlbA_2"/>
    <property type="match status" value="1"/>
</dbReference>
<accession>A0A6G1VIR6</accession>
<dbReference type="InterPro" id="IPR038461">
    <property type="entry name" value="Schlafen_AlbA_2_dom_sf"/>
</dbReference>
<organism evidence="2 3">
    <name type="scientific">Segatella copri</name>
    <dbReference type="NCBI Taxonomy" id="165179"/>
    <lineage>
        <taxon>Bacteria</taxon>
        <taxon>Pseudomonadati</taxon>
        <taxon>Bacteroidota</taxon>
        <taxon>Bacteroidia</taxon>
        <taxon>Bacteroidales</taxon>
        <taxon>Prevotellaceae</taxon>
        <taxon>Segatella</taxon>
    </lineage>
</organism>
<evidence type="ECO:0000259" key="1">
    <source>
        <dbReference type="Pfam" id="PF04326"/>
    </source>
</evidence>
<dbReference type="InterPro" id="IPR038475">
    <property type="entry name" value="RecG_C_sf"/>
</dbReference>
<protein>
    <submittedName>
        <fullName evidence="2">AAA family ATPase</fullName>
    </submittedName>
</protein>
<comment type="caution">
    <text evidence="2">The sequence shown here is derived from an EMBL/GenBank/DDBJ whole genome shotgun (WGS) entry which is preliminary data.</text>
</comment>
<dbReference type="PANTHER" id="PTHR30595">
    <property type="entry name" value="GLPR-RELATED TRANSCRIPTIONAL REPRESSOR"/>
    <property type="match status" value="1"/>
</dbReference>
<gene>
    <name evidence="2" type="ORF">F7D25_03250</name>
</gene>
<reference evidence="2 3" key="1">
    <citation type="submission" date="2019-09" db="EMBL/GenBank/DDBJ databases">
        <title>Distinct polysaccharide growth profiles of human intestinal Prevotella copri isolates.</title>
        <authorList>
            <person name="Fehlner-Peach H."/>
            <person name="Magnabosco C."/>
            <person name="Raghavan V."/>
            <person name="Scher J.U."/>
            <person name="Tett A."/>
            <person name="Cox L.M."/>
            <person name="Gottsegen C."/>
            <person name="Watters A."/>
            <person name="Wiltshire- Gordon J.D."/>
            <person name="Segata N."/>
            <person name="Bonneau R."/>
            <person name="Littman D.R."/>
        </authorList>
    </citation>
    <scope>NUCLEOTIDE SEQUENCE [LARGE SCALE GENOMIC DNA]</scope>
    <source>
        <strain evidence="3">iAA917</strain>
    </source>
</reference>
<evidence type="ECO:0000313" key="2">
    <source>
        <dbReference type="EMBL" id="MQP13446.1"/>
    </source>
</evidence>
<dbReference type="OrthoDB" id="9807907at2"/>
<dbReference type="PANTHER" id="PTHR30595:SF6">
    <property type="entry name" value="SCHLAFEN ALBA-2 DOMAIN-CONTAINING PROTEIN"/>
    <property type="match status" value="1"/>
</dbReference>
<name>A0A6G1VIR6_9BACT</name>
<dbReference type="Proteomes" id="UP000477980">
    <property type="component" value="Unassembled WGS sequence"/>
</dbReference>
<evidence type="ECO:0000313" key="3">
    <source>
        <dbReference type="Proteomes" id="UP000477980"/>
    </source>
</evidence>
<dbReference type="InterPro" id="IPR007421">
    <property type="entry name" value="Schlafen_AlbA_2_dom"/>
</dbReference>
<feature type="domain" description="Schlafen AlbA-2" evidence="1">
    <location>
        <begin position="27"/>
        <end position="156"/>
    </location>
</feature>
<proteinExistence type="predicted"/>
<dbReference type="Pfam" id="PF13749">
    <property type="entry name" value="HATPase_c_4"/>
    <property type="match status" value="1"/>
</dbReference>
<dbReference type="EMBL" id="VZAH01000038">
    <property type="protein sequence ID" value="MQP13446.1"/>
    <property type="molecule type" value="Genomic_DNA"/>
</dbReference>
<dbReference type="Gene3D" id="3.30.565.60">
    <property type="match status" value="1"/>
</dbReference>
<dbReference type="AlphaFoldDB" id="A0A6G1VIR6"/>
<dbReference type="Gene3D" id="3.30.950.30">
    <property type="entry name" value="Schlafen, AAA domain"/>
    <property type="match status" value="1"/>
</dbReference>
<sequence length="691" mass="78931">MTSPYLNIIKKMRTAKELFAELNSFDENRRIEAKSASAVGKSMMETVCAFANEPGLCGGYLLLGAKRTGMAEDGRPVYEPENIENTDKVQSDFVAMCNSMFNVRIRPIINVEEYLGKTVIVVKIEELPESQKPAYFAKRGLPEGAFRRIGPSDEKCSEEDMYLFYQSADTYDSCIVDDADLDDIDENALNFYRKLRKEVNPDAEELTLDDVDLLRALGAIKKNKQGGYDLTYTGLLVFGKQMSLRRLVPSFRVDYIRISGNQWLSDGDNRFEQTIDMRGPLILMVNKACSAVMDDLPKGFELKKDSMQASTPAILPNKVLREAIVNSYIHRSNRVNQPIQIIRYSNRIEIHNPGYSLKPQDDWGEPGSMLRNPRISEIFHDTNLAETKGTGIGAMRRLMKEAGLMPPTFESNHEANKFTARLLLHHFLSKENMEWLAQYAEFGLVNEQKLALVFVREVGAIDNATYRQLDSSITHARARLEIHKLCDLGFIEKKGQGRNTYYIRTSKVVSLGEMLRPQGERLLPQHGTLGERLPPQGERLLPQHSTLGERLPPQDERLLPQHGTLGERYQGEDERYQGKLGTFEEECMLKPREELVRELSKELQERVNNIGSRASRETVCQLLIDLCAFKPYNYEELASILQRSPKALKDKYLKPLRLANKLFYWIPEMINHPLQKYVADPTMVRSNTKKK</sequence>